<evidence type="ECO:0000313" key="9">
    <source>
        <dbReference type="EMBL" id="MEI5985203.1"/>
    </source>
</evidence>
<evidence type="ECO:0000259" key="8">
    <source>
        <dbReference type="Pfam" id="PF01757"/>
    </source>
</evidence>
<dbReference type="Proteomes" id="UP001363035">
    <property type="component" value="Unassembled WGS sequence"/>
</dbReference>
<evidence type="ECO:0000256" key="4">
    <source>
        <dbReference type="ARBA" id="ARBA00022692"/>
    </source>
</evidence>
<evidence type="ECO:0000256" key="5">
    <source>
        <dbReference type="ARBA" id="ARBA00022989"/>
    </source>
</evidence>
<feature type="transmembrane region" description="Helical" evidence="7">
    <location>
        <begin position="166"/>
        <end position="188"/>
    </location>
</feature>
<dbReference type="PANTHER" id="PTHR40074">
    <property type="entry name" value="O-ACETYLTRANSFERASE WECH"/>
    <property type="match status" value="1"/>
</dbReference>
<reference evidence="9 10" key="1">
    <citation type="submission" date="2024-01" db="EMBL/GenBank/DDBJ databases">
        <title>Sphingobacterium tenebrionis sp. nov., a novel endophyte isolated from tenebrio molitor intestines.</title>
        <authorList>
            <person name="Zhang C."/>
        </authorList>
    </citation>
    <scope>NUCLEOTIDE SEQUENCE [LARGE SCALE GENOMIC DNA]</scope>
    <source>
        <strain evidence="9 10">PU5-4</strain>
    </source>
</reference>
<evidence type="ECO:0000256" key="7">
    <source>
        <dbReference type="SAM" id="Phobius"/>
    </source>
</evidence>
<keyword evidence="4 7" id="KW-0812">Transmembrane</keyword>
<dbReference type="Pfam" id="PF01757">
    <property type="entry name" value="Acyl_transf_3"/>
    <property type="match status" value="1"/>
</dbReference>
<comment type="subcellular location">
    <subcellularLocation>
        <location evidence="1">Cell membrane</location>
        <topology evidence="1">Multi-pass membrane protein</topology>
    </subcellularLocation>
</comment>
<dbReference type="PANTHER" id="PTHR40074:SF2">
    <property type="entry name" value="O-ACETYLTRANSFERASE WECH"/>
    <property type="match status" value="1"/>
</dbReference>
<evidence type="ECO:0000256" key="2">
    <source>
        <dbReference type="ARBA" id="ARBA00007400"/>
    </source>
</evidence>
<feature type="transmembrane region" description="Helical" evidence="7">
    <location>
        <begin position="54"/>
        <end position="76"/>
    </location>
</feature>
<dbReference type="EC" id="2.3.1.-" evidence="9"/>
<keyword evidence="10" id="KW-1185">Reference proteome</keyword>
<feature type="transmembrane region" description="Helical" evidence="7">
    <location>
        <begin position="225"/>
        <end position="246"/>
    </location>
</feature>
<gene>
    <name evidence="9" type="ORF">VJ786_09835</name>
</gene>
<feature type="transmembrane region" description="Helical" evidence="7">
    <location>
        <begin position="96"/>
        <end position="115"/>
    </location>
</feature>
<dbReference type="GO" id="GO:0016746">
    <property type="term" value="F:acyltransferase activity"/>
    <property type="evidence" value="ECO:0007669"/>
    <property type="project" value="UniProtKB-KW"/>
</dbReference>
<sequence>MIFKALETENLKVINILRMPLMIIVLFGHTVGFDILPVKWSWDFESIYILVSEAISHTFSRIVVPSFFVFSGYLFFLKIQEFTITIYKEQLRKRIFSLLIPYLAWNLLMLIGILVKVNVFDLLGIPNIEGEEFKNLSLMDIFWNYPLNFPLWYLRDLICMTLLTPLFYLLFRFLGAFGILLLMIPYLLNLEINIPGFSLTGILFFGIGSYFGLKKLDLIITDYKIGLVFILISLILIIVCLNSSQYPYYEQLIRVYAIIGIWAVFYGGYLLSKINNLSNLLIKTAGSVFFIYAVHEIYIINWIKGFFARINKTNDSMLQLMFYFIIPFICLFICYYLYVFLRRIMPTFINLITGNREITLKKNTIKT</sequence>
<name>A0ABU8I6S4_9SPHI</name>
<dbReference type="InterPro" id="IPR002656">
    <property type="entry name" value="Acyl_transf_3_dom"/>
</dbReference>
<protein>
    <submittedName>
        <fullName evidence="9">Acyltransferase</fullName>
        <ecNumber evidence="9">2.3.1.-</ecNumber>
    </submittedName>
</protein>
<comment type="similarity">
    <text evidence="2">Belongs to the acyltransferase 3 family.</text>
</comment>
<keyword evidence="6 7" id="KW-0472">Membrane</keyword>
<feature type="domain" description="Acyltransferase 3" evidence="8">
    <location>
        <begin position="14"/>
        <end position="335"/>
    </location>
</feature>
<feature type="transmembrane region" description="Helical" evidence="7">
    <location>
        <begin position="135"/>
        <end position="154"/>
    </location>
</feature>
<organism evidence="9 10">
    <name type="scientific">Sphingobacterium tenebrionis</name>
    <dbReference type="NCBI Taxonomy" id="3111775"/>
    <lineage>
        <taxon>Bacteria</taxon>
        <taxon>Pseudomonadati</taxon>
        <taxon>Bacteroidota</taxon>
        <taxon>Sphingobacteriia</taxon>
        <taxon>Sphingobacteriales</taxon>
        <taxon>Sphingobacteriaceae</taxon>
        <taxon>Sphingobacterium</taxon>
    </lineage>
</organism>
<proteinExistence type="inferred from homology"/>
<feature type="transmembrane region" description="Helical" evidence="7">
    <location>
        <begin position="21"/>
        <end position="42"/>
    </location>
</feature>
<feature type="transmembrane region" description="Helical" evidence="7">
    <location>
        <begin position="252"/>
        <end position="271"/>
    </location>
</feature>
<comment type="caution">
    <text evidence="9">The sequence shown here is derived from an EMBL/GenBank/DDBJ whole genome shotgun (WGS) entry which is preliminary data.</text>
</comment>
<keyword evidence="5 7" id="KW-1133">Transmembrane helix</keyword>
<evidence type="ECO:0000256" key="1">
    <source>
        <dbReference type="ARBA" id="ARBA00004651"/>
    </source>
</evidence>
<evidence type="ECO:0000256" key="3">
    <source>
        <dbReference type="ARBA" id="ARBA00022475"/>
    </source>
</evidence>
<evidence type="ECO:0000256" key="6">
    <source>
        <dbReference type="ARBA" id="ARBA00023136"/>
    </source>
</evidence>
<evidence type="ECO:0000313" key="10">
    <source>
        <dbReference type="Proteomes" id="UP001363035"/>
    </source>
</evidence>
<feature type="transmembrane region" description="Helical" evidence="7">
    <location>
        <begin position="194"/>
        <end position="213"/>
    </location>
</feature>
<keyword evidence="3" id="KW-1003">Cell membrane</keyword>
<dbReference type="RefSeq" id="WP_134776377.1">
    <property type="nucleotide sequence ID" value="NZ_JAYLLN010000021.1"/>
</dbReference>
<feature type="transmembrane region" description="Helical" evidence="7">
    <location>
        <begin position="280"/>
        <end position="300"/>
    </location>
</feature>
<keyword evidence="9" id="KW-0808">Transferase</keyword>
<accession>A0ABU8I6S4</accession>
<keyword evidence="9" id="KW-0012">Acyltransferase</keyword>
<dbReference type="EMBL" id="JAYLLN010000021">
    <property type="protein sequence ID" value="MEI5985203.1"/>
    <property type="molecule type" value="Genomic_DNA"/>
</dbReference>
<feature type="transmembrane region" description="Helical" evidence="7">
    <location>
        <begin position="320"/>
        <end position="341"/>
    </location>
</feature>